<dbReference type="PANTHER" id="PTHR33495:SF6">
    <property type="entry name" value="ANTI-SIGMA FACTOR ANTAGONIST"/>
    <property type="match status" value="1"/>
</dbReference>
<keyword evidence="3" id="KW-1185">Reference proteome</keyword>
<dbReference type="Proteomes" id="UP001594351">
    <property type="component" value="Unassembled WGS sequence"/>
</dbReference>
<feature type="domain" description="STAS" evidence="1">
    <location>
        <begin position="4"/>
        <end position="113"/>
    </location>
</feature>
<evidence type="ECO:0000313" key="2">
    <source>
        <dbReference type="EMBL" id="MFC1852916.1"/>
    </source>
</evidence>
<evidence type="ECO:0000259" key="1">
    <source>
        <dbReference type="PROSITE" id="PS50801"/>
    </source>
</evidence>
<proteinExistence type="predicted"/>
<dbReference type="Pfam" id="PF01740">
    <property type="entry name" value="STAS"/>
    <property type="match status" value="1"/>
</dbReference>
<dbReference type="SUPFAM" id="SSF52091">
    <property type="entry name" value="SpoIIaa-like"/>
    <property type="match status" value="1"/>
</dbReference>
<dbReference type="InterPro" id="IPR036513">
    <property type="entry name" value="STAS_dom_sf"/>
</dbReference>
<comment type="caution">
    <text evidence="2">The sequence shown here is derived from an EMBL/GenBank/DDBJ whole genome shotgun (WGS) entry which is preliminary data.</text>
</comment>
<gene>
    <name evidence="2" type="ORF">ACFL27_22180</name>
</gene>
<dbReference type="PROSITE" id="PS50801">
    <property type="entry name" value="STAS"/>
    <property type="match status" value="1"/>
</dbReference>
<dbReference type="InterPro" id="IPR002645">
    <property type="entry name" value="STAS_dom"/>
</dbReference>
<dbReference type="CDD" id="cd07043">
    <property type="entry name" value="STAS_anti-anti-sigma_factors"/>
    <property type="match status" value="1"/>
</dbReference>
<sequence length="119" mass="13296">MEKLITEIKNFKNISLITLKGNLTAEADDPLFTLVISVLSGGFKRIVFDLSKVQYINSAGFGILIALVDEIKNSQGKVKFAALSPHFKKTAKLIGLHRFADFYRTVDEAFTSLKRDESK</sequence>
<evidence type="ECO:0000313" key="3">
    <source>
        <dbReference type="Proteomes" id="UP001594351"/>
    </source>
</evidence>
<organism evidence="2 3">
    <name type="scientific">candidate division CSSED10-310 bacterium</name>
    <dbReference type="NCBI Taxonomy" id="2855610"/>
    <lineage>
        <taxon>Bacteria</taxon>
        <taxon>Bacteria division CSSED10-310</taxon>
    </lineage>
</organism>
<accession>A0ABV6Z3J5</accession>
<dbReference type="EMBL" id="JBHPBY010000388">
    <property type="protein sequence ID" value="MFC1852916.1"/>
    <property type="molecule type" value="Genomic_DNA"/>
</dbReference>
<reference evidence="2 3" key="1">
    <citation type="submission" date="2024-09" db="EMBL/GenBank/DDBJ databases">
        <title>Laminarin stimulates single cell rates of sulfate reduction while oxygen inhibits transcriptomic activity in coastal marine sediment.</title>
        <authorList>
            <person name="Lindsay M."/>
            <person name="Orcutt B."/>
            <person name="Emerson D."/>
            <person name="Stepanauskas R."/>
            <person name="D'Angelo T."/>
        </authorList>
    </citation>
    <scope>NUCLEOTIDE SEQUENCE [LARGE SCALE GENOMIC DNA]</scope>
    <source>
        <strain evidence="2">SAG AM-311-K15</strain>
    </source>
</reference>
<dbReference type="Gene3D" id="3.30.750.24">
    <property type="entry name" value="STAS domain"/>
    <property type="match status" value="1"/>
</dbReference>
<dbReference type="PANTHER" id="PTHR33495">
    <property type="entry name" value="ANTI-SIGMA FACTOR ANTAGONIST TM_1081-RELATED-RELATED"/>
    <property type="match status" value="1"/>
</dbReference>
<protein>
    <submittedName>
        <fullName evidence="2">STAS domain-containing protein</fullName>
    </submittedName>
</protein>
<name>A0ABV6Z3J5_UNCC1</name>